<evidence type="ECO:0000256" key="5">
    <source>
        <dbReference type="ARBA" id="ARBA00023004"/>
    </source>
</evidence>
<dbReference type="SFLD" id="SFLDS00029">
    <property type="entry name" value="Radical_SAM"/>
    <property type="match status" value="1"/>
</dbReference>
<keyword evidence="2" id="KW-0004">4Fe-4S</keyword>
<keyword evidence="3" id="KW-0949">S-adenosyl-L-methionine</keyword>
<keyword evidence="6" id="KW-0411">Iron-sulfur</keyword>
<gene>
    <name evidence="8" type="ORF">XJ44_08430</name>
</gene>
<keyword evidence="5" id="KW-0408">Iron</keyword>
<dbReference type="NCBIfam" id="TIGR04085">
    <property type="entry name" value="rSAM_more_4Fe4S"/>
    <property type="match status" value="1"/>
</dbReference>
<dbReference type="InterPro" id="IPR000385">
    <property type="entry name" value="MoaA_NifB_PqqE_Fe-S-bd_CS"/>
</dbReference>
<dbReference type="InterPro" id="IPR023867">
    <property type="entry name" value="Sulphatase_maturase_rSAM"/>
</dbReference>
<dbReference type="EMBL" id="LBFC01000023">
    <property type="protein sequence ID" value="ONN26483.1"/>
    <property type="molecule type" value="Genomic_DNA"/>
</dbReference>
<dbReference type="Gene3D" id="3.20.20.70">
    <property type="entry name" value="Aldolase class I"/>
    <property type="match status" value="1"/>
</dbReference>
<dbReference type="InterPro" id="IPR007197">
    <property type="entry name" value="rSAM"/>
</dbReference>
<dbReference type="Pfam" id="PF04055">
    <property type="entry name" value="Radical_SAM"/>
    <property type="match status" value="1"/>
</dbReference>
<feature type="domain" description="Radical SAM core" evidence="7">
    <location>
        <begin position="86"/>
        <end position="324"/>
    </location>
</feature>
<dbReference type="Proteomes" id="UP000242616">
    <property type="component" value="Unassembled WGS sequence"/>
</dbReference>
<dbReference type="SFLD" id="SFLDG01067">
    <property type="entry name" value="SPASM/twitch_domain_containing"/>
    <property type="match status" value="1"/>
</dbReference>
<reference evidence="8 9" key="1">
    <citation type="submission" date="2015-06" db="EMBL/GenBank/DDBJ databases">
        <title>Genome sequencing of Thermotogales isolates from hydrothermal vents.</title>
        <authorList>
            <person name="Haverkamp T.H."/>
            <person name="Kublanov I.V."/>
            <person name="Nesbo C.L."/>
        </authorList>
    </citation>
    <scope>NUCLEOTIDE SEQUENCE [LARGE SCALE GENOMIC DNA]</scope>
    <source>
        <strain evidence="9">ik275mar</strain>
    </source>
</reference>
<dbReference type="InterPro" id="IPR006638">
    <property type="entry name" value="Elp3/MiaA/NifB-like_rSAM"/>
</dbReference>
<comment type="caution">
    <text evidence="8">The sequence shown here is derived from an EMBL/GenBank/DDBJ whole genome shotgun (WGS) entry which is preliminary data.</text>
</comment>
<evidence type="ECO:0000256" key="4">
    <source>
        <dbReference type="ARBA" id="ARBA00022723"/>
    </source>
</evidence>
<protein>
    <recommendedName>
        <fullName evidence="7">Radical SAM core domain-containing protein</fullName>
    </recommendedName>
</protein>
<dbReference type="PROSITE" id="PS51918">
    <property type="entry name" value="RADICAL_SAM"/>
    <property type="match status" value="1"/>
</dbReference>
<evidence type="ECO:0000313" key="8">
    <source>
        <dbReference type="EMBL" id="ONN26483.1"/>
    </source>
</evidence>
<dbReference type="PROSITE" id="PS01305">
    <property type="entry name" value="MOAA_NIFB_PQQE"/>
    <property type="match status" value="1"/>
</dbReference>
<dbReference type="InterPro" id="IPR013785">
    <property type="entry name" value="Aldolase_TIM"/>
</dbReference>
<keyword evidence="4" id="KW-0479">Metal-binding</keyword>
<organism evidence="8 9">
    <name type="scientific">Thermosipho affectus</name>
    <dbReference type="NCBI Taxonomy" id="660294"/>
    <lineage>
        <taxon>Bacteria</taxon>
        <taxon>Thermotogati</taxon>
        <taxon>Thermotogota</taxon>
        <taxon>Thermotogae</taxon>
        <taxon>Thermotogales</taxon>
        <taxon>Fervidobacteriaceae</taxon>
        <taxon>Thermosipho</taxon>
    </lineage>
</organism>
<keyword evidence="9" id="KW-1185">Reference proteome</keyword>
<name>A0ABX3IGP8_9BACT</name>
<dbReference type="SFLD" id="SFLDG01386">
    <property type="entry name" value="main_SPASM_domain-containing"/>
    <property type="match status" value="1"/>
</dbReference>
<dbReference type="SMART" id="SM00729">
    <property type="entry name" value="Elp3"/>
    <property type="match status" value="1"/>
</dbReference>
<evidence type="ECO:0000313" key="9">
    <source>
        <dbReference type="Proteomes" id="UP000242616"/>
    </source>
</evidence>
<dbReference type="RefSeq" id="WP_077198721.1">
    <property type="nucleotide sequence ID" value="NZ_LBFC01000023.1"/>
</dbReference>
<evidence type="ECO:0000256" key="3">
    <source>
        <dbReference type="ARBA" id="ARBA00022691"/>
    </source>
</evidence>
<accession>A0ABX3IGP8</accession>
<dbReference type="SFLD" id="SFLDG01384">
    <property type="entry name" value="thioether_bond_formation_requi"/>
    <property type="match status" value="1"/>
</dbReference>
<sequence length="454" mass="53177">MKLSKYNILIEKGKYLILFNTISNAMLYVEQSKKNKIKKMCESKKVKIGEFEPDEIEILKKGFFILDDDFDEVEYLKLRFNAYRYSDRYLRYTIVLTEKCNFNCVYCYQQQIQSVSGKMASEIQEEQIIQLIEETKRRFESQKPKVLSVTFYGGEPLLSLEKLIFISEKFRELSKKYQVEYRPFIVTNGYLLNKITVEKLIKVGIRSVIITIDGTEEIHDKYRRLLNGGPTFSKLIENIEKIHKDMQVQLRINISKESVNSVKKLISFISEKRLNVTFDFQMIEVVKEFSNKFEDTPLTLKEFSKIEVELYKEILKYSPEYSFNPFKNLKFARCDALCLNSFVIDVDGTIHKCWGEVGNKVTIAGKLTNEGIKLNQKYTKWLVYEPYEDKECQSCIVFPACMGGCTFNAVVVDKLHGSPVKKPYRCISMKYNIKDIIEVVANQQLKLRTYSNRV</sequence>
<dbReference type="SUPFAM" id="SSF102114">
    <property type="entry name" value="Radical SAM enzymes"/>
    <property type="match status" value="1"/>
</dbReference>
<evidence type="ECO:0000256" key="2">
    <source>
        <dbReference type="ARBA" id="ARBA00022485"/>
    </source>
</evidence>
<dbReference type="PANTHER" id="PTHR43787:SF3">
    <property type="entry name" value="ARYLSULFATASE REGULATORY PROTEIN"/>
    <property type="match status" value="1"/>
</dbReference>
<comment type="cofactor">
    <cofactor evidence="1">
        <name>[4Fe-4S] cluster</name>
        <dbReference type="ChEBI" id="CHEBI:49883"/>
    </cofactor>
</comment>
<dbReference type="InterPro" id="IPR023885">
    <property type="entry name" value="4Fe4S-binding_SPASM_dom"/>
</dbReference>
<evidence type="ECO:0000256" key="6">
    <source>
        <dbReference type="ARBA" id="ARBA00023014"/>
    </source>
</evidence>
<evidence type="ECO:0000259" key="7">
    <source>
        <dbReference type="PROSITE" id="PS51918"/>
    </source>
</evidence>
<proteinExistence type="predicted"/>
<dbReference type="InterPro" id="IPR058240">
    <property type="entry name" value="rSAM_sf"/>
</dbReference>
<dbReference type="CDD" id="cd01335">
    <property type="entry name" value="Radical_SAM"/>
    <property type="match status" value="1"/>
</dbReference>
<evidence type="ECO:0000256" key="1">
    <source>
        <dbReference type="ARBA" id="ARBA00001966"/>
    </source>
</evidence>
<dbReference type="PANTHER" id="PTHR43787">
    <property type="entry name" value="FEMO COFACTOR BIOSYNTHESIS PROTEIN NIFB-RELATED"/>
    <property type="match status" value="1"/>
</dbReference>